<dbReference type="PIRSF" id="PIRSF000666">
    <property type="entry name" value="TyrPK_ephrin_receptor"/>
    <property type="match status" value="1"/>
</dbReference>
<evidence type="ECO:0000256" key="19">
    <source>
        <dbReference type="PIRSR" id="PIRSR000666-3"/>
    </source>
</evidence>
<dbReference type="InterPro" id="IPR008979">
    <property type="entry name" value="Galactose-bd-like_sf"/>
</dbReference>
<evidence type="ECO:0000313" key="27">
    <source>
        <dbReference type="EMBL" id="CAH1239771.1"/>
    </source>
</evidence>
<dbReference type="InterPro" id="IPR001090">
    <property type="entry name" value="Ephrin_rcpt_lig-bd_dom"/>
</dbReference>
<dbReference type="InterPro" id="IPR017441">
    <property type="entry name" value="Protein_kinase_ATP_BS"/>
</dbReference>
<dbReference type="InterPro" id="IPR003961">
    <property type="entry name" value="FN3_dom"/>
</dbReference>
<dbReference type="Gene3D" id="2.60.120.260">
    <property type="entry name" value="Galactose-binding domain-like"/>
    <property type="match status" value="1"/>
</dbReference>
<protein>
    <recommendedName>
        <fullName evidence="2">receptor protein-tyrosine kinase</fullName>
        <ecNumber evidence="2">2.7.10.1</ecNumber>
    </recommendedName>
</protein>
<dbReference type="InterPro" id="IPR008266">
    <property type="entry name" value="Tyr_kinase_AS"/>
</dbReference>
<dbReference type="CDD" id="cd00063">
    <property type="entry name" value="FN3"/>
    <property type="match status" value="2"/>
</dbReference>
<feature type="domain" description="Fibronectin type-III" evidence="25">
    <location>
        <begin position="459"/>
        <end position="556"/>
    </location>
</feature>
<proteinExistence type="predicted"/>
<evidence type="ECO:0000256" key="20">
    <source>
        <dbReference type="PROSITE-ProRule" id="PRU10141"/>
    </source>
</evidence>
<keyword evidence="15" id="KW-0675">Receptor</keyword>
<dbReference type="PRINTS" id="PR00109">
    <property type="entry name" value="TYRKINASE"/>
</dbReference>
<dbReference type="SMART" id="SM00615">
    <property type="entry name" value="EPH_lbd"/>
    <property type="match status" value="1"/>
</dbReference>
<dbReference type="InterPro" id="IPR013783">
    <property type="entry name" value="Ig-like_fold"/>
</dbReference>
<dbReference type="Gene3D" id="2.10.50.10">
    <property type="entry name" value="Tumor Necrosis Factor Receptor, subunit A, domain 2"/>
    <property type="match status" value="1"/>
</dbReference>
<feature type="non-terminal residue" evidence="27">
    <location>
        <position position="1"/>
    </location>
</feature>
<dbReference type="FunFam" id="2.60.40.10:FF:000059">
    <property type="entry name" value="Ephrin type-A receptor 6"/>
    <property type="match status" value="1"/>
</dbReference>
<keyword evidence="4" id="KW-0597">Phosphoprotein</keyword>
<dbReference type="Gene3D" id="2.60.40.1770">
    <property type="entry name" value="ephrin a2 ectodomain"/>
    <property type="match status" value="1"/>
</dbReference>
<dbReference type="InterPro" id="IPR000719">
    <property type="entry name" value="Prot_kinase_dom"/>
</dbReference>
<dbReference type="PANTHER" id="PTHR46877:SF14">
    <property type="entry name" value="RECEPTOR PROTEIN-TYROSINE KINASE"/>
    <property type="match status" value="1"/>
</dbReference>
<evidence type="ECO:0000256" key="5">
    <source>
        <dbReference type="ARBA" id="ARBA00022679"/>
    </source>
</evidence>
<evidence type="ECO:0000256" key="12">
    <source>
        <dbReference type="ARBA" id="ARBA00022989"/>
    </source>
</evidence>
<gene>
    <name evidence="27" type="primary">EPHB2</name>
    <name evidence="27" type="ORF">BLAG_LOCUS3962</name>
</gene>
<dbReference type="InterPro" id="IPR001245">
    <property type="entry name" value="Ser-Thr/Tyr_kinase_cat_dom"/>
</dbReference>
<dbReference type="PROSITE" id="PS50853">
    <property type="entry name" value="FN3"/>
    <property type="match status" value="2"/>
</dbReference>
<dbReference type="Pfam" id="PF01404">
    <property type="entry name" value="Ephrin_lbd"/>
    <property type="match status" value="1"/>
</dbReference>
<dbReference type="InterPro" id="IPR016257">
    <property type="entry name" value="Tyr_kinase_ephrin_rcpt"/>
</dbReference>
<feature type="non-terminal residue" evidence="27">
    <location>
        <position position="1109"/>
    </location>
</feature>
<keyword evidence="28" id="KW-1185">Reference proteome</keyword>
<dbReference type="GO" id="GO:0007411">
    <property type="term" value="P:axon guidance"/>
    <property type="evidence" value="ECO:0007669"/>
    <property type="project" value="TreeGrafter"/>
</dbReference>
<evidence type="ECO:0000256" key="17">
    <source>
        <dbReference type="PIRSR" id="PIRSR000666-1"/>
    </source>
</evidence>
<dbReference type="FunFam" id="3.30.200.20:FF:000143">
    <property type="entry name" value="Ephrin type-B receptor 6"/>
    <property type="match status" value="1"/>
</dbReference>
<dbReference type="FunFam" id="2.10.50.10:FF:000091">
    <property type="entry name" value="EPH receptor B6"/>
    <property type="match status" value="1"/>
</dbReference>
<dbReference type="Gene3D" id="3.30.200.20">
    <property type="entry name" value="Phosphorylase Kinase, domain 1"/>
    <property type="match status" value="1"/>
</dbReference>
<name>A0A8J9YSJ5_BRALA</name>
<keyword evidence="12 22" id="KW-1133">Transmembrane helix</keyword>
<dbReference type="SUPFAM" id="SSF47769">
    <property type="entry name" value="SAM/Pointed domain"/>
    <property type="match status" value="1"/>
</dbReference>
<dbReference type="GO" id="GO:0005005">
    <property type="term" value="F:transmembrane-ephrin receptor activity"/>
    <property type="evidence" value="ECO:0007669"/>
    <property type="project" value="TreeGrafter"/>
</dbReference>
<keyword evidence="13 22" id="KW-0472">Membrane</keyword>
<dbReference type="Gene3D" id="2.60.40.10">
    <property type="entry name" value="Immunoglobulins"/>
    <property type="match status" value="2"/>
</dbReference>
<feature type="active site" description="Proton acceptor" evidence="17">
    <location>
        <position position="777"/>
    </location>
</feature>
<feature type="region of interest" description="Disordered" evidence="21">
    <location>
        <begin position="1000"/>
        <end position="1109"/>
    </location>
</feature>
<dbReference type="InterPro" id="IPR050449">
    <property type="entry name" value="Ephrin_rcpt_TKs"/>
</dbReference>
<evidence type="ECO:0000256" key="15">
    <source>
        <dbReference type="ARBA" id="ARBA00023170"/>
    </source>
</evidence>
<dbReference type="InterPro" id="IPR013761">
    <property type="entry name" value="SAM/pointed_sf"/>
</dbReference>
<feature type="domain" description="SAM" evidence="24">
    <location>
        <begin position="934"/>
        <end position="998"/>
    </location>
</feature>
<dbReference type="EMBL" id="OV696696">
    <property type="protein sequence ID" value="CAH1239771.1"/>
    <property type="molecule type" value="Genomic_DNA"/>
</dbReference>
<dbReference type="SUPFAM" id="SSF56112">
    <property type="entry name" value="Protein kinase-like (PK-like)"/>
    <property type="match status" value="1"/>
</dbReference>
<dbReference type="Pfam" id="PF14575">
    <property type="entry name" value="EphA2_TM"/>
    <property type="match status" value="1"/>
</dbReference>
<evidence type="ECO:0000256" key="4">
    <source>
        <dbReference type="ARBA" id="ARBA00022553"/>
    </source>
</evidence>
<dbReference type="CDD" id="cd10319">
    <property type="entry name" value="EphR_LBD"/>
    <property type="match status" value="1"/>
</dbReference>
<dbReference type="Pfam" id="PF07714">
    <property type="entry name" value="PK_Tyr_Ser-Thr"/>
    <property type="match status" value="1"/>
</dbReference>
<feature type="domain" description="Fibronectin type-III" evidence="25">
    <location>
        <begin position="350"/>
        <end position="458"/>
    </location>
</feature>
<keyword evidence="3" id="KW-1003">Cell membrane</keyword>
<feature type="binding site" evidence="18 20">
    <location>
        <position position="684"/>
    </location>
    <ligand>
        <name>ATP</name>
        <dbReference type="ChEBI" id="CHEBI:30616"/>
    </ligand>
</feature>
<evidence type="ECO:0000259" key="25">
    <source>
        <dbReference type="PROSITE" id="PS50853"/>
    </source>
</evidence>
<keyword evidence="19" id="KW-1015">Disulfide bond</keyword>
<dbReference type="GO" id="GO:0005524">
    <property type="term" value="F:ATP binding"/>
    <property type="evidence" value="ECO:0007669"/>
    <property type="project" value="UniProtKB-UniRule"/>
</dbReference>
<evidence type="ECO:0000256" key="18">
    <source>
        <dbReference type="PIRSR" id="PIRSR000666-2"/>
    </source>
</evidence>
<dbReference type="InterPro" id="IPR036116">
    <property type="entry name" value="FN3_sf"/>
</dbReference>
<feature type="domain" description="Eph LBD" evidence="26">
    <location>
        <begin position="47"/>
        <end position="227"/>
    </location>
</feature>
<dbReference type="CDD" id="cd09488">
    <property type="entry name" value="SAM_EPH-R"/>
    <property type="match status" value="1"/>
</dbReference>
<keyword evidence="14" id="KW-0829">Tyrosine-protein kinase</keyword>
<keyword evidence="6 22" id="KW-0812">Transmembrane</keyword>
<evidence type="ECO:0000259" key="26">
    <source>
        <dbReference type="PROSITE" id="PS51550"/>
    </source>
</evidence>
<dbReference type="FunFam" id="1.10.510.10:FF:000019">
    <property type="entry name" value="Ephrin type-A receptor 5"/>
    <property type="match status" value="1"/>
</dbReference>
<feature type="binding site" evidence="18">
    <location>
        <begin position="658"/>
        <end position="666"/>
    </location>
    <ligand>
        <name>ATP</name>
        <dbReference type="ChEBI" id="CHEBI:30616"/>
    </ligand>
</feature>
<evidence type="ECO:0000256" key="8">
    <source>
        <dbReference type="ARBA" id="ARBA00022737"/>
    </source>
</evidence>
<dbReference type="InterPro" id="IPR011009">
    <property type="entry name" value="Kinase-like_dom_sf"/>
</dbReference>
<dbReference type="PROSITE" id="PS50105">
    <property type="entry name" value="SAM_DOMAIN"/>
    <property type="match status" value="1"/>
</dbReference>
<accession>A0A8J9YSJ5</accession>
<dbReference type="OrthoDB" id="4062651at2759"/>
<keyword evidence="16" id="KW-0325">Glycoprotein</keyword>
<feature type="domain" description="Protein kinase" evidence="23">
    <location>
        <begin position="652"/>
        <end position="918"/>
    </location>
</feature>
<dbReference type="Proteomes" id="UP000838412">
    <property type="component" value="Chromosome 11"/>
</dbReference>
<dbReference type="InterPro" id="IPR001660">
    <property type="entry name" value="SAM"/>
</dbReference>
<evidence type="ECO:0000259" key="23">
    <source>
        <dbReference type="PROSITE" id="PS50011"/>
    </source>
</evidence>
<dbReference type="FunFam" id="1.10.150.50:FF:000001">
    <property type="entry name" value="Ephrin type-A receptor 5"/>
    <property type="match status" value="1"/>
</dbReference>
<dbReference type="PANTHER" id="PTHR46877">
    <property type="entry name" value="EPH RECEPTOR A5"/>
    <property type="match status" value="1"/>
</dbReference>
<dbReference type="Pfam" id="PF00536">
    <property type="entry name" value="SAM_1"/>
    <property type="match status" value="1"/>
</dbReference>
<evidence type="ECO:0000259" key="24">
    <source>
        <dbReference type="PROSITE" id="PS50105"/>
    </source>
</evidence>
<dbReference type="SMART" id="SM00060">
    <property type="entry name" value="FN3"/>
    <property type="match status" value="2"/>
</dbReference>
<feature type="transmembrane region" description="Helical" evidence="22">
    <location>
        <begin position="568"/>
        <end position="593"/>
    </location>
</feature>
<evidence type="ECO:0000256" key="10">
    <source>
        <dbReference type="ARBA" id="ARBA00022777"/>
    </source>
</evidence>
<evidence type="ECO:0000256" key="3">
    <source>
        <dbReference type="ARBA" id="ARBA00022475"/>
    </source>
</evidence>
<dbReference type="Gene3D" id="1.10.150.50">
    <property type="entry name" value="Transcription Factor, Ets-1"/>
    <property type="match status" value="1"/>
</dbReference>
<evidence type="ECO:0000256" key="16">
    <source>
        <dbReference type="ARBA" id="ARBA00023180"/>
    </source>
</evidence>
<keyword evidence="8" id="KW-0677">Repeat</keyword>
<evidence type="ECO:0000256" key="22">
    <source>
        <dbReference type="SAM" id="Phobius"/>
    </source>
</evidence>
<dbReference type="SMART" id="SM00219">
    <property type="entry name" value="TyrKc"/>
    <property type="match status" value="1"/>
</dbReference>
<dbReference type="Pfam" id="PF00041">
    <property type="entry name" value="fn3"/>
    <property type="match status" value="2"/>
</dbReference>
<dbReference type="SMART" id="SM00454">
    <property type="entry name" value="SAM"/>
    <property type="match status" value="1"/>
</dbReference>
<keyword evidence="5" id="KW-0808">Transferase</keyword>
<evidence type="ECO:0000256" key="2">
    <source>
        <dbReference type="ARBA" id="ARBA00011902"/>
    </source>
</evidence>
<evidence type="ECO:0000256" key="14">
    <source>
        <dbReference type="ARBA" id="ARBA00023137"/>
    </source>
</evidence>
<dbReference type="InterPro" id="IPR027936">
    <property type="entry name" value="Eph_TM"/>
</dbReference>
<dbReference type="SUPFAM" id="SSF49785">
    <property type="entry name" value="Galactose-binding domain-like"/>
    <property type="match status" value="1"/>
</dbReference>
<keyword evidence="7" id="KW-0732">Signal</keyword>
<keyword evidence="10" id="KW-0418">Kinase</keyword>
<evidence type="ECO:0000256" key="7">
    <source>
        <dbReference type="ARBA" id="ARBA00022729"/>
    </source>
</evidence>
<feature type="disulfide bond" evidence="19">
    <location>
        <begin position="127"/>
        <end position="136"/>
    </location>
</feature>
<evidence type="ECO:0000256" key="13">
    <source>
        <dbReference type="ARBA" id="ARBA00023136"/>
    </source>
</evidence>
<dbReference type="AlphaFoldDB" id="A0A8J9YSJ5"/>
<dbReference type="FunFam" id="2.60.40.10:FF:002926">
    <property type="entry name" value="Receptor protein-tyrosine kinase"/>
    <property type="match status" value="1"/>
</dbReference>
<dbReference type="CDD" id="cd05033">
    <property type="entry name" value="PTKc_EphR"/>
    <property type="match status" value="1"/>
</dbReference>
<dbReference type="PROSITE" id="PS00107">
    <property type="entry name" value="PROTEIN_KINASE_ATP"/>
    <property type="match status" value="1"/>
</dbReference>
<dbReference type="Pfam" id="PF25599">
    <property type="entry name" value="Ephrin_CRD"/>
    <property type="match status" value="1"/>
</dbReference>
<evidence type="ECO:0000256" key="21">
    <source>
        <dbReference type="SAM" id="MobiDB-lite"/>
    </source>
</evidence>
<reference evidence="27" key="1">
    <citation type="submission" date="2022-01" db="EMBL/GenBank/DDBJ databases">
        <authorList>
            <person name="Braso-Vives M."/>
        </authorList>
    </citation>
    <scope>NUCLEOTIDE SEQUENCE</scope>
</reference>
<dbReference type="PROSITE" id="PS51550">
    <property type="entry name" value="EPH_LBD"/>
    <property type="match status" value="1"/>
</dbReference>
<organism evidence="27 28">
    <name type="scientific">Branchiostoma lanceolatum</name>
    <name type="common">Common lancelet</name>
    <name type="synonym">Amphioxus lanceolatum</name>
    <dbReference type="NCBI Taxonomy" id="7740"/>
    <lineage>
        <taxon>Eukaryota</taxon>
        <taxon>Metazoa</taxon>
        <taxon>Chordata</taxon>
        <taxon>Cephalochordata</taxon>
        <taxon>Leptocardii</taxon>
        <taxon>Amphioxiformes</taxon>
        <taxon>Branchiostomatidae</taxon>
        <taxon>Branchiostoma</taxon>
    </lineage>
</organism>
<dbReference type="GO" id="GO:0030425">
    <property type="term" value="C:dendrite"/>
    <property type="evidence" value="ECO:0007669"/>
    <property type="project" value="TreeGrafter"/>
</dbReference>
<keyword evidence="11 18" id="KW-0067">ATP-binding</keyword>
<dbReference type="SUPFAM" id="SSF49265">
    <property type="entry name" value="Fibronectin type III"/>
    <property type="match status" value="1"/>
</dbReference>
<dbReference type="SMART" id="SM01411">
    <property type="entry name" value="Ephrin_rec_like"/>
    <property type="match status" value="1"/>
</dbReference>
<comment type="subcellular location">
    <subcellularLocation>
        <location evidence="1">Cell membrane</location>
        <topology evidence="1">Single-pass type I membrane protein</topology>
    </subcellularLocation>
</comment>
<evidence type="ECO:0000313" key="28">
    <source>
        <dbReference type="Proteomes" id="UP000838412"/>
    </source>
</evidence>
<evidence type="ECO:0000256" key="9">
    <source>
        <dbReference type="ARBA" id="ARBA00022741"/>
    </source>
</evidence>
<dbReference type="EC" id="2.7.10.1" evidence="2"/>
<dbReference type="Pfam" id="PF07699">
    <property type="entry name" value="Ephrin_rec_like"/>
    <property type="match status" value="1"/>
</dbReference>
<feature type="compositionally biased region" description="Pro residues" evidence="21">
    <location>
        <begin position="1003"/>
        <end position="1027"/>
    </location>
</feature>
<dbReference type="PROSITE" id="PS50011">
    <property type="entry name" value="PROTEIN_KINASE_DOM"/>
    <property type="match status" value="1"/>
</dbReference>
<dbReference type="Gene3D" id="1.10.510.10">
    <property type="entry name" value="Transferase(Phosphotransferase) domain 1"/>
    <property type="match status" value="1"/>
</dbReference>
<evidence type="ECO:0000256" key="1">
    <source>
        <dbReference type="ARBA" id="ARBA00004251"/>
    </source>
</evidence>
<dbReference type="InterPro" id="IPR020635">
    <property type="entry name" value="Tyr_kinase_cat_dom"/>
</dbReference>
<dbReference type="PROSITE" id="PS00109">
    <property type="entry name" value="PROTEIN_KINASE_TYR"/>
    <property type="match status" value="1"/>
</dbReference>
<keyword evidence="9 18" id="KW-0547">Nucleotide-binding</keyword>
<evidence type="ECO:0000256" key="11">
    <source>
        <dbReference type="ARBA" id="ARBA00022840"/>
    </source>
</evidence>
<feature type="disulfide bond" evidence="19">
    <location>
        <begin position="92"/>
        <end position="209"/>
    </location>
</feature>
<sequence>QPRTAAPSLQLRPSHSLVKMATSGGVRSWALCYWSIFTHVWIVFAAEEILLDTRSMSTLGGWTTYPVSDRGGWIEVSNINSDGHPVRTYQVCQVRREDQNNWLRAEWIPKRQGRRIYVEIKFSIRECRDIPNVVSCKETFDLYYFESEYPDATDDRPAWNDGTYTKVDRIAADGRFSHVNTEIINTEVRDIGPIFKRGFYLAFQDSGACISLLSVRVYYKVCPTITEHYAIFNKTVTGPSITSLVQAEGQCIPNSEPVGRQPTVQCTGTGEWTLFTGSCRCLPGYEPQRTVAQKCDACKEGTFKPNAGNYECMPCPLYSHATRTGETRCTCDRGYYRSPRDKPTDPCTAPPSKPRNIISTVNMTTVELQWETPVDNGGRHDLHYKIVCWRCHDITCVECRRAVQYRPAKVGLNNTMVTIEGLMAYTKYRFEVHAENGVSSTSRVKDRFESITLKTNVAPPSQIQSIIQAASTETAMTIEWSVPSQPNGKILEYRVQFYRARDGPGMTAIIKVDGDVQSATVENLENREEYVFQVQARTIAGYGKLSEPITLRTSVNGAQAPLGSDQPVLIAAIAAAGGFVLVLSLFILVCVVWRRKNRKPPSDMDKLEYANGEVRLPGFVAPRLKTYIDPHTYEDPQHAVREFARELEPSCLTIEQVIGGGEFGDVCKGRLKVGKGQYLDVAIKTLKPGSTDKMKDDFLTEASIMGQFNDPNIIKLQGVITKSQPVMIVTDYMENGSLDTFLRKHDGKFQVTQLVGMIRGVASGMRYLADMNYVHRDLAARNVLINSQLVCKVSDFGLSRVLGDDPDAAYTTNGGKIPIRWTSPEAIAFRKFTSASDVWSYGVLVWEVMSYGERPYWNWSNQDVIKSVEAGYRLPPPMDCPQAIYQLMTDCWERERNSRPKITLIVERVDRMIRNPAVLKVLAQPRPMQPSLQPVLPTVPQWLDSMKMGRYRDNFTNGGYSSMDLVMRMNIRDLQGIGVTMLAHQKKILNSIQNLHTQLSDCWPPPPPPLADTPPPVPASPPPPLPTTSPHHQHEPHTHSDPTSPHHHPVANGSHHPIPSSPHHPPIANGVPTPIIQGTPHLQRPTTLQRSPHPQHRTPTHGYRTILNV</sequence>
<evidence type="ECO:0000256" key="6">
    <source>
        <dbReference type="ARBA" id="ARBA00022692"/>
    </source>
</evidence>
<dbReference type="InterPro" id="IPR011641">
    <property type="entry name" value="Tyr-kin_ephrin_A/B_rcpt-like"/>
</dbReference>
<dbReference type="GO" id="GO:0005886">
    <property type="term" value="C:plasma membrane"/>
    <property type="evidence" value="ECO:0007669"/>
    <property type="project" value="UniProtKB-SubCell"/>
</dbReference>